<evidence type="ECO:0000256" key="1">
    <source>
        <dbReference type="ARBA" id="ARBA00004123"/>
    </source>
</evidence>
<dbReference type="GO" id="GO:0003677">
    <property type="term" value="F:DNA binding"/>
    <property type="evidence" value="ECO:0007669"/>
    <property type="project" value="InterPro"/>
</dbReference>
<dbReference type="InterPro" id="IPR028088">
    <property type="entry name" value="Spt6_HTH_DNA-bd_dom"/>
</dbReference>
<dbReference type="InterPro" id="IPR012337">
    <property type="entry name" value="RNaseH-like_sf"/>
</dbReference>
<keyword evidence="15" id="KW-0648">Protein biosynthesis</keyword>
<dbReference type="InterPro" id="IPR055179">
    <property type="entry name" value="Tex-like_central_region"/>
</dbReference>
<dbReference type="Gene3D" id="1.10.3500.10">
    <property type="entry name" value="Tex N-terminal region-like"/>
    <property type="match status" value="1"/>
</dbReference>
<dbReference type="FunFam" id="3.30.505.10:FF:000056">
    <property type="entry name" value="Transcription elongation factor Spt6"/>
    <property type="match status" value="1"/>
</dbReference>
<evidence type="ECO:0000256" key="8">
    <source>
        <dbReference type="ARBA" id="ARBA00023242"/>
    </source>
</evidence>
<feature type="compositionally biased region" description="Acidic residues" evidence="12">
    <location>
        <begin position="74"/>
        <end position="87"/>
    </location>
</feature>
<comment type="function">
    <text evidence="9">Histone H3-H4 chaperone that plays a role in maintenance of chromatin structure during RNA polymerase II transcription elongation thereby repressing transcription initiation from cryptic promoters. Mediates the reassembly of nucleosomes onto the promoters of at least a selected set of genes during repression; the nucleosome reassembly is essential for transcriptional repression. Essential for viability.</text>
</comment>
<feature type="region of interest" description="Disordered" evidence="12">
    <location>
        <begin position="1413"/>
        <end position="1510"/>
    </location>
</feature>
<dbReference type="InterPro" id="IPR037027">
    <property type="entry name" value="YqgF/RNaseH-like_dom_sf"/>
</dbReference>
<evidence type="ECO:0000256" key="11">
    <source>
        <dbReference type="PROSITE-ProRule" id="PRU00191"/>
    </source>
</evidence>
<dbReference type="Gene3D" id="1.10.10.2740">
    <property type="entry name" value="Spt6, Death-like domain"/>
    <property type="match status" value="1"/>
</dbReference>
<feature type="compositionally biased region" description="Basic residues" evidence="12">
    <location>
        <begin position="59"/>
        <end position="71"/>
    </location>
</feature>
<dbReference type="FunFam" id="1.10.10.2740:FF:000002">
    <property type="entry name" value="Transcription elongation factor Spt6"/>
    <property type="match status" value="1"/>
</dbReference>
<dbReference type="PIRSF" id="PIRSF036947">
    <property type="entry name" value="Spt6"/>
    <property type="match status" value="1"/>
</dbReference>
<evidence type="ECO:0000256" key="4">
    <source>
        <dbReference type="ARBA" id="ARBA00020248"/>
    </source>
</evidence>
<evidence type="ECO:0000256" key="9">
    <source>
        <dbReference type="ARBA" id="ARBA00093389"/>
    </source>
</evidence>
<dbReference type="InterPro" id="IPR017072">
    <property type="entry name" value="TF_Spt6"/>
</dbReference>
<evidence type="ECO:0000256" key="6">
    <source>
        <dbReference type="ARBA" id="ARBA00022999"/>
    </source>
</evidence>
<dbReference type="InterPro" id="IPR003029">
    <property type="entry name" value="S1_domain"/>
</dbReference>
<dbReference type="CDD" id="cd09928">
    <property type="entry name" value="SH2_Cterm_SPT6_like"/>
    <property type="match status" value="1"/>
</dbReference>
<dbReference type="Proteomes" id="UP000772434">
    <property type="component" value="Unassembled WGS sequence"/>
</dbReference>
<dbReference type="EMBL" id="JADNRY010000010">
    <property type="protein sequence ID" value="KAF9075222.1"/>
    <property type="molecule type" value="Genomic_DNA"/>
</dbReference>
<dbReference type="GO" id="GO:0031491">
    <property type="term" value="F:nucleosome binding"/>
    <property type="evidence" value="ECO:0007669"/>
    <property type="project" value="TreeGrafter"/>
</dbReference>
<keyword evidence="8 10" id="KW-0539">Nucleus</keyword>
<dbReference type="InterPro" id="IPR035018">
    <property type="entry name" value="Spt6_SH2_C"/>
</dbReference>
<keyword evidence="15" id="KW-0251">Elongation factor</keyword>
<dbReference type="InterPro" id="IPR023319">
    <property type="entry name" value="Tex-like_HTH_dom_sf"/>
</dbReference>
<dbReference type="InterPro" id="IPR049540">
    <property type="entry name" value="Spt6-like_S1"/>
</dbReference>
<dbReference type="InterPro" id="IPR023323">
    <property type="entry name" value="Tex-like_dom_sf"/>
</dbReference>
<evidence type="ECO:0000313" key="16">
    <source>
        <dbReference type="Proteomes" id="UP000772434"/>
    </source>
</evidence>
<reference evidence="15" key="1">
    <citation type="submission" date="2020-11" db="EMBL/GenBank/DDBJ databases">
        <authorList>
            <consortium name="DOE Joint Genome Institute"/>
            <person name="Ahrendt S."/>
            <person name="Riley R."/>
            <person name="Andreopoulos W."/>
            <person name="Labutti K."/>
            <person name="Pangilinan J."/>
            <person name="Ruiz-Duenas F.J."/>
            <person name="Barrasa J.M."/>
            <person name="Sanchez-Garcia M."/>
            <person name="Camarero S."/>
            <person name="Miyauchi S."/>
            <person name="Serrano A."/>
            <person name="Linde D."/>
            <person name="Babiker R."/>
            <person name="Drula E."/>
            <person name="Ayuso-Fernandez I."/>
            <person name="Pacheco R."/>
            <person name="Padilla G."/>
            <person name="Ferreira P."/>
            <person name="Barriuso J."/>
            <person name="Kellner H."/>
            <person name="Castanera R."/>
            <person name="Alfaro M."/>
            <person name="Ramirez L."/>
            <person name="Pisabarro A.G."/>
            <person name="Kuo A."/>
            <person name="Tritt A."/>
            <person name="Lipzen A."/>
            <person name="He G."/>
            <person name="Yan M."/>
            <person name="Ng V."/>
            <person name="Cullen D."/>
            <person name="Martin F."/>
            <person name="Rosso M.-N."/>
            <person name="Henrissat B."/>
            <person name="Hibbett D."/>
            <person name="Martinez A.T."/>
            <person name="Grigoriev I.V."/>
        </authorList>
    </citation>
    <scope>NUCLEOTIDE SEQUENCE</scope>
    <source>
        <strain evidence="15">AH 40177</strain>
    </source>
</reference>
<evidence type="ECO:0000256" key="12">
    <source>
        <dbReference type="SAM" id="MobiDB-lite"/>
    </source>
</evidence>
<keyword evidence="5" id="KW-0158">Chromosome</keyword>
<dbReference type="Pfam" id="PF14641">
    <property type="entry name" value="HTH_44"/>
    <property type="match status" value="1"/>
</dbReference>
<evidence type="ECO:0000256" key="2">
    <source>
        <dbReference type="ARBA" id="ARBA00004286"/>
    </source>
</evidence>
<feature type="region of interest" description="Disordered" evidence="12">
    <location>
        <begin position="1"/>
        <end position="198"/>
    </location>
</feature>
<comment type="caution">
    <text evidence="15">The sequence shown here is derived from an EMBL/GenBank/DDBJ whole genome shotgun (WGS) entry which is preliminary data.</text>
</comment>
<dbReference type="GO" id="GO:0008023">
    <property type="term" value="C:transcription elongation factor complex"/>
    <property type="evidence" value="ECO:0007669"/>
    <property type="project" value="TreeGrafter"/>
</dbReference>
<dbReference type="InterPro" id="IPR032706">
    <property type="entry name" value="Spt6_HHH"/>
</dbReference>
<dbReference type="Pfam" id="PF14632">
    <property type="entry name" value="SPT6_acidic"/>
    <property type="match status" value="1"/>
</dbReference>
<dbReference type="InterPro" id="IPR036860">
    <property type="entry name" value="SH2_dom_sf"/>
</dbReference>
<dbReference type="SUPFAM" id="SSF53098">
    <property type="entry name" value="Ribonuclease H-like"/>
    <property type="match status" value="1"/>
</dbReference>
<dbReference type="PROSITE" id="PS50126">
    <property type="entry name" value="S1"/>
    <property type="match status" value="1"/>
</dbReference>
<evidence type="ECO:0000256" key="10">
    <source>
        <dbReference type="PIRNR" id="PIRNR036947"/>
    </source>
</evidence>
<organism evidence="15 16">
    <name type="scientific">Rhodocollybia butyracea</name>
    <dbReference type="NCBI Taxonomy" id="206335"/>
    <lineage>
        <taxon>Eukaryota</taxon>
        <taxon>Fungi</taxon>
        <taxon>Dikarya</taxon>
        <taxon>Basidiomycota</taxon>
        <taxon>Agaricomycotina</taxon>
        <taxon>Agaricomycetes</taxon>
        <taxon>Agaricomycetidae</taxon>
        <taxon>Agaricales</taxon>
        <taxon>Marasmiineae</taxon>
        <taxon>Omphalotaceae</taxon>
        <taxon>Rhodocollybia</taxon>
    </lineage>
</organism>
<comment type="subcellular location">
    <subcellularLocation>
        <location evidence="2">Chromosome</location>
    </subcellularLocation>
    <subcellularLocation>
        <location evidence="1 10">Nucleus</location>
    </subcellularLocation>
</comment>
<feature type="domain" description="S1 motif" evidence="14">
    <location>
        <begin position="1109"/>
        <end position="1174"/>
    </location>
</feature>
<dbReference type="InterPro" id="IPR028231">
    <property type="entry name" value="Spt6_YqgF"/>
</dbReference>
<feature type="compositionally biased region" description="Acidic residues" evidence="12">
    <location>
        <begin position="22"/>
        <end position="32"/>
    </location>
</feature>
<dbReference type="Pfam" id="PF14633">
    <property type="entry name" value="SH2_2"/>
    <property type="match status" value="1"/>
</dbReference>
<dbReference type="Pfam" id="PF14635">
    <property type="entry name" value="HHH_7"/>
    <property type="match status" value="1"/>
</dbReference>
<dbReference type="Gene3D" id="3.30.505.10">
    <property type="entry name" value="SH2 domain"/>
    <property type="match status" value="2"/>
</dbReference>
<dbReference type="GO" id="GO:0034728">
    <property type="term" value="P:nucleosome organization"/>
    <property type="evidence" value="ECO:0007669"/>
    <property type="project" value="TreeGrafter"/>
</dbReference>
<dbReference type="OrthoDB" id="995477at2759"/>
<dbReference type="Pfam" id="PF17674">
    <property type="entry name" value="HHH_9"/>
    <property type="match status" value="1"/>
</dbReference>
<proteinExistence type="inferred from homology"/>
<keyword evidence="6 11" id="KW-0727">SH2 domain</keyword>
<feature type="region of interest" description="Disordered" evidence="12">
    <location>
        <begin position="1178"/>
        <end position="1199"/>
    </location>
</feature>
<dbReference type="PANTHER" id="PTHR10145:SF6">
    <property type="entry name" value="TRANSCRIPTION ELONGATION FACTOR SPT6"/>
    <property type="match status" value="1"/>
</dbReference>
<dbReference type="GO" id="GO:0003746">
    <property type="term" value="F:translation elongation factor activity"/>
    <property type="evidence" value="ECO:0007669"/>
    <property type="project" value="UniProtKB-KW"/>
</dbReference>
<dbReference type="Gene3D" id="3.30.420.140">
    <property type="entry name" value="YqgF/RNase H-like domain"/>
    <property type="match status" value="1"/>
</dbReference>
<dbReference type="SUPFAM" id="SSF47781">
    <property type="entry name" value="RuvA domain 2-like"/>
    <property type="match status" value="2"/>
</dbReference>
<dbReference type="PROSITE" id="PS50001">
    <property type="entry name" value="SH2"/>
    <property type="match status" value="1"/>
</dbReference>
<dbReference type="InterPro" id="IPR041692">
    <property type="entry name" value="HHH_9"/>
</dbReference>
<dbReference type="GO" id="GO:0005694">
    <property type="term" value="C:chromosome"/>
    <property type="evidence" value="ECO:0007669"/>
    <property type="project" value="UniProtKB-SubCell"/>
</dbReference>
<keyword evidence="16" id="KW-1185">Reference proteome</keyword>
<evidence type="ECO:0000256" key="3">
    <source>
        <dbReference type="ARBA" id="ARBA00009253"/>
    </source>
</evidence>
<feature type="compositionally biased region" description="Acidic residues" evidence="12">
    <location>
        <begin position="42"/>
        <end position="55"/>
    </location>
</feature>
<dbReference type="Pfam" id="PF22706">
    <property type="entry name" value="Tex_central_region"/>
    <property type="match status" value="1"/>
</dbReference>
<evidence type="ECO:0000256" key="5">
    <source>
        <dbReference type="ARBA" id="ARBA00022454"/>
    </source>
</evidence>
<feature type="compositionally biased region" description="Basic and acidic residues" evidence="12">
    <location>
        <begin position="1183"/>
        <end position="1199"/>
    </location>
</feature>
<dbReference type="GO" id="GO:0140673">
    <property type="term" value="P:transcription elongation-coupled chromatin remodeling"/>
    <property type="evidence" value="ECO:0007669"/>
    <property type="project" value="InterPro"/>
</dbReference>
<evidence type="ECO:0000259" key="14">
    <source>
        <dbReference type="PROSITE" id="PS50126"/>
    </source>
</evidence>
<dbReference type="Pfam" id="PF14639">
    <property type="entry name" value="YqgF"/>
    <property type="match status" value="1"/>
</dbReference>
<dbReference type="SUPFAM" id="SSF55550">
    <property type="entry name" value="SH2 domain"/>
    <property type="match status" value="1"/>
</dbReference>
<feature type="compositionally biased region" description="Basic and acidic residues" evidence="12">
    <location>
        <begin position="177"/>
        <end position="195"/>
    </location>
</feature>
<dbReference type="InterPro" id="IPR010994">
    <property type="entry name" value="RuvA_2-like"/>
</dbReference>
<comment type="function">
    <text evidence="10">Plays a role in maintenance of chromatin structure during RNA polymerase II transcription elongation thereby repressing transcription initiation from cryptic promoters. Mediates the reassembly of nucleosomes onto the promoters of at least a selected set of genes during repression; the nucleosome reassembly is essential for transcriptional repression.</text>
</comment>
<dbReference type="InterPro" id="IPR035019">
    <property type="entry name" value="Spt6_SH2_N"/>
</dbReference>
<evidence type="ECO:0000313" key="15">
    <source>
        <dbReference type="EMBL" id="KAF9075222.1"/>
    </source>
</evidence>
<name>A0A9P5Q6X3_9AGAR</name>
<dbReference type="InterPro" id="IPR028083">
    <property type="entry name" value="Spt6_acidic_N_dom"/>
</dbReference>
<gene>
    <name evidence="15" type="ORF">BDP27DRAFT_1213001</name>
</gene>
<evidence type="ECO:0000256" key="7">
    <source>
        <dbReference type="ARBA" id="ARBA00023163"/>
    </source>
</evidence>
<dbReference type="SUPFAM" id="SSF158832">
    <property type="entry name" value="Tex N-terminal region-like"/>
    <property type="match status" value="1"/>
</dbReference>
<feature type="compositionally biased region" description="Acidic residues" evidence="12">
    <location>
        <begin position="1"/>
        <end position="14"/>
    </location>
</feature>
<dbReference type="Pfam" id="PF21710">
    <property type="entry name" value="Spt6_S1"/>
    <property type="match status" value="1"/>
</dbReference>
<dbReference type="PANTHER" id="PTHR10145">
    <property type="entry name" value="TRANSCRIPTION ELONGATION FACTOR SPT6"/>
    <property type="match status" value="1"/>
</dbReference>
<dbReference type="InterPro" id="IPR035420">
    <property type="entry name" value="Spt6_SH2"/>
</dbReference>
<dbReference type="Gene3D" id="1.10.10.650">
    <property type="entry name" value="RuvA domain 2-like"/>
    <property type="match status" value="1"/>
</dbReference>
<dbReference type="SMART" id="SM00252">
    <property type="entry name" value="SH2"/>
    <property type="match status" value="1"/>
</dbReference>
<dbReference type="Gene3D" id="1.10.150.850">
    <property type="entry name" value="Spt6, helix-hairpin-helix domain"/>
    <property type="match status" value="1"/>
</dbReference>
<accession>A0A9P5Q6X3</accession>
<feature type="compositionally biased region" description="Polar residues" evidence="12">
    <location>
        <begin position="1438"/>
        <end position="1448"/>
    </location>
</feature>
<feature type="compositionally biased region" description="Polar residues" evidence="12">
    <location>
        <begin position="1501"/>
        <end position="1510"/>
    </location>
</feature>
<keyword evidence="7 10" id="KW-0804">Transcription</keyword>
<dbReference type="InterPro" id="IPR000980">
    <property type="entry name" value="SH2"/>
</dbReference>
<sequence length="1510" mass="172774">MQGVEDDEEGEGDDVGPGQPDDSSEEEEEDAEEERRIREGFIVDEDEDEEEEDDEETRKRRKRRKKHHKRRREEEEDLEEDDLELLEENTGGAFKKSRLKRLVRRGGSESPPTASSSKRRAIVQSDDEDLDEPLPRIQDIQQIWDDQRDEEDDDADGDIDDFIEYDDDEEGGIPMDEQAREERRKERRRQQLELRRKARGAHPELAGIDANAWAEIHDVFGDGHEYDWALVIDEDGDFEQEHTKDMKLQNVFEPSEIREHLLTEDDHLIRARDSPERMQLTTSSLSNSASLSLHQNITAEDINKDGARWVTLRLSQEKQKEYFGTEGAYQHLQGELVMAVTFSLRSMFVDEYEVPFIWTHRRDYISHFDVNDPSSPRHEILSLPELWRIYYLGQKYRSLVERRNALSASYSRLGVTDMYYTDEIFPAIDSIEVVADTTEWLLMKYKDRKQNEAAFRFHDDEVEVEKKHKMPSRISAYELAKKSIVSRLAEGFGIASHEVVLNFLNETRLHYVDNQNLDPLIYAEQFADPDPAKALEPEELLRRARMIVATELGKDPLLRDNMRQLFRKHALVSVHPTERGIAKIDEQHVYYSFKYLNNKELDKLLESSQFLYILKAEHELLVTVSITLPLEIKSNFERRLIDAFSSDSLRDSVKAWNEERSRIVQEVLEQHLIPAGVKWTREFIREEEEDWIANRCGEELRKRIDVAPYSTRHMKLGAIPSVIAVSWGKGDPQKDAISVVFMDELGRYREWIKIDNLVDTETRDEFIDMIHRRKPDVIVVGGFTMATAKLSKRVKEIVTGRSDAEASGSFTEPTFDIPVIYVPDGLARLFMNSIRSKNEFTALPANARYCVGLARYVQSPLNEYAAVGSDIAAISFDEEDQHLLPPDKLLVVLEHTIVDIVNKVGVDINRCVTDGYYRHLLPFVCGFGPRKARELVAKIDGLGGSLVNRNQFIKSGILTTKIFLNAAGFLRIIQEVDDLKAKHRMDDEHAPDPLDDTRIHPEDYELARKMATDALELDEEDIHDEHPSHVIGLIMQDSDSERKLSELSLDEFAVSLYNANQEMKRHTLNVIRDELLQPFAEQRSSFPPITSWQVLTMLTGETQKTLSVGLIVSVLVFRTRPDKADVRLDSGMEGIINSSYLVDDLTKGKTIQGVIFGVTLDHDADLFQVDLSSRPSDFAEGDTDFRQKTKDPDWDHAQEDRDKDILARKKRAEVTKTRRIIKHPHFHNFNTAQAENYLDSQQRGDVVIRPSSKGVDHLAVTWKVDDKLYQHIDIVEKNYDPTGQGSNSEFYVDVNHTYTDLDELIVHHVKAMVKLVEQLMAHERFKPGSEDELHLFLKNQLLANPAKSMYGFTLNRKRPGHFNLCFLANKDSTVQTWPVRVTPEAYYLFEAAATGVPELCDAFKVRHLHESQNATSAGGGKTPYGAGRTPARGGYTPGRTSVRPTRTPNPYGGSTPGPNYGTAPTNFGAPPSQPPYAGYQTPRGYPPPPGGMNPARHAMIQNASNNRGFR</sequence>
<comment type="similarity">
    <text evidence="3 10">Belongs to the SPT6 family.</text>
</comment>
<evidence type="ECO:0000259" key="13">
    <source>
        <dbReference type="PROSITE" id="PS50001"/>
    </source>
</evidence>
<dbReference type="InterPro" id="IPR042066">
    <property type="entry name" value="Spt6_death-like"/>
</dbReference>
<feature type="domain" description="SH2" evidence="13">
    <location>
        <begin position="1224"/>
        <end position="1323"/>
    </location>
</feature>
<feature type="compositionally biased region" description="Basic residues" evidence="12">
    <location>
        <begin position="95"/>
        <end position="104"/>
    </location>
</feature>
<protein>
    <recommendedName>
        <fullName evidence="4 10">Transcription elongation factor Spt6</fullName>
    </recommendedName>
</protein>
<feature type="compositionally biased region" description="Acidic residues" evidence="12">
    <location>
        <begin position="147"/>
        <end position="171"/>
    </location>
</feature>
<dbReference type="GO" id="GO:0042393">
    <property type="term" value="F:histone binding"/>
    <property type="evidence" value="ECO:0007669"/>
    <property type="project" value="TreeGrafter"/>
</dbReference>
<dbReference type="CDD" id="cd09918">
    <property type="entry name" value="SH2_Nterm_SPT6_like"/>
    <property type="match status" value="1"/>
</dbReference>